<proteinExistence type="predicted"/>
<keyword evidence="1" id="KW-0547">Nucleotide-binding</keyword>
<evidence type="ECO:0000313" key="6">
    <source>
        <dbReference type="EMBL" id="KAK4477340.1"/>
    </source>
</evidence>
<feature type="region of interest" description="Disordered" evidence="3">
    <location>
        <begin position="47"/>
        <end position="88"/>
    </location>
</feature>
<dbReference type="PROSITE" id="PS50936">
    <property type="entry name" value="ENGC_GTPASE"/>
    <property type="match status" value="1"/>
</dbReference>
<comment type="caution">
    <text evidence="6">The sequence shown here is derived from an EMBL/GenBank/DDBJ whole genome shotgun (WGS) entry which is preliminary data.</text>
</comment>
<dbReference type="InterPro" id="IPR012340">
    <property type="entry name" value="NA-bd_OB-fold"/>
</dbReference>
<organism evidence="6 7">
    <name type="scientific">Penstemon davidsonii</name>
    <dbReference type="NCBI Taxonomy" id="160366"/>
    <lineage>
        <taxon>Eukaryota</taxon>
        <taxon>Viridiplantae</taxon>
        <taxon>Streptophyta</taxon>
        <taxon>Embryophyta</taxon>
        <taxon>Tracheophyta</taxon>
        <taxon>Spermatophyta</taxon>
        <taxon>Magnoliopsida</taxon>
        <taxon>eudicotyledons</taxon>
        <taxon>Gunneridae</taxon>
        <taxon>Pentapetalae</taxon>
        <taxon>asterids</taxon>
        <taxon>lamiids</taxon>
        <taxon>Lamiales</taxon>
        <taxon>Plantaginaceae</taxon>
        <taxon>Cheloneae</taxon>
        <taxon>Penstemon</taxon>
    </lineage>
</organism>
<reference evidence="6 7" key="1">
    <citation type="journal article" date="2023" name="bioRxiv">
        <title>Genome report: Whole genome sequence and annotation of Penstemon davidsonii.</title>
        <authorList>
            <person name="Ostevik K.L."/>
            <person name="Alabady M."/>
            <person name="Zhang M."/>
            <person name="Rausher M.D."/>
        </authorList>
    </citation>
    <scope>NUCLEOTIDE SEQUENCE [LARGE SCALE GENOMIC DNA]</scope>
    <source>
        <strain evidence="6">DNT005</strain>
        <tissue evidence="6">Whole leaf</tissue>
    </source>
</reference>
<dbReference type="SUPFAM" id="SSF52540">
    <property type="entry name" value="P-loop containing nucleoside triphosphate hydrolases"/>
    <property type="match status" value="1"/>
</dbReference>
<evidence type="ECO:0000256" key="2">
    <source>
        <dbReference type="ARBA" id="ARBA00023134"/>
    </source>
</evidence>
<dbReference type="SUPFAM" id="SSF50249">
    <property type="entry name" value="Nucleic acid-binding proteins"/>
    <property type="match status" value="1"/>
</dbReference>
<dbReference type="PROSITE" id="PS51721">
    <property type="entry name" value="G_CP"/>
    <property type="match status" value="1"/>
</dbReference>
<dbReference type="Proteomes" id="UP001291926">
    <property type="component" value="Unassembled WGS sequence"/>
</dbReference>
<keyword evidence="7" id="KW-1185">Reference proteome</keyword>
<protein>
    <submittedName>
        <fullName evidence="6">Uncharacterized protein</fullName>
    </submittedName>
</protein>
<dbReference type="InterPro" id="IPR030378">
    <property type="entry name" value="G_CP_dom"/>
</dbReference>
<dbReference type="Pfam" id="PF03193">
    <property type="entry name" value="RsgA_GTPase"/>
    <property type="match status" value="1"/>
</dbReference>
<dbReference type="EMBL" id="JAYDYQ010002688">
    <property type="protein sequence ID" value="KAK4477340.1"/>
    <property type="molecule type" value="Genomic_DNA"/>
</dbReference>
<evidence type="ECO:0000256" key="3">
    <source>
        <dbReference type="SAM" id="MobiDB-lite"/>
    </source>
</evidence>
<feature type="compositionally biased region" description="Low complexity" evidence="3">
    <location>
        <begin position="70"/>
        <end position="82"/>
    </location>
</feature>
<gene>
    <name evidence="6" type="ORF">RD792_016557</name>
</gene>
<accession>A0ABR0CKW9</accession>
<evidence type="ECO:0000256" key="1">
    <source>
        <dbReference type="ARBA" id="ARBA00022741"/>
    </source>
</evidence>
<dbReference type="InterPro" id="IPR010914">
    <property type="entry name" value="RsgA_GTPase_dom"/>
</dbReference>
<dbReference type="InterPro" id="IPR004881">
    <property type="entry name" value="Ribosome_biogen_GTPase_RsgA"/>
</dbReference>
<dbReference type="PANTHER" id="PTHR32120:SF11">
    <property type="entry name" value="SMALL RIBOSOMAL SUBUNIT BIOGENESIS GTPASE RSGA 1, MITOCHONDRIAL-RELATED"/>
    <property type="match status" value="1"/>
</dbReference>
<name>A0ABR0CKW9_9LAMI</name>
<feature type="domain" description="CP-type G" evidence="5">
    <location>
        <begin position="163"/>
        <end position="348"/>
    </location>
</feature>
<dbReference type="Gene3D" id="3.40.50.300">
    <property type="entry name" value="P-loop containing nucleotide triphosphate hydrolases"/>
    <property type="match status" value="1"/>
</dbReference>
<dbReference type="Gene3D" id="2.40.50.140">
    <property type="entry name" value="Nucleic acid-binding proteins"/>
    <property type="match status" value="1"/>
</dbReference>
<feature type="domain" description="EngC GTPase" evidence="4">
    <location>
        <begin position="172"/>
        <end position="346"/>
    </location>
</feature>
<dbReference type="NCBIfam" id="TIGR00157">
    <property type="entry name" value="ribosome small subunit-dependent GTPase A"/>
    <property type="match status" value="1"/>
</dbReference>
<keyword evidence="2" id="KW-0342">GTP-binding</keyword>
<dbReference type="PANTHER" id="PTHR32120">
    <property type="entry name" value="SMALL RIBOSOMAL SUBUNIT BIOGENESIS GTPASE RSGA"/>
    <property type="match status" value="1"/>
</dbReference>
<evidence type="ECO:0000259" key="5">
    <source>
        <dbReference type="PROSITE" id="PS51721"/>
    </source>
</evidence>
<dbReference type="InterPro" id="IPR027417">
    <property type="entry name" value="P-loop_NTPase"/>
</dbReference>
<sequence>MTLGSISILRQNLRPLLYSILCQDRTNLTSSAVFLLHNYITLSASADVRKQQQPKKHQNKAREISKQHFSSSSASLSPALSPNNKPQLSENQAIGTVASSLANFKRVVVNSENSGSVGVELLCVVKGVLKNINTRVLVGDEVLVGAIDWVDRRGRIEKVFPRKSEILDPSVANVDHLLLMFSLEQPKIKPYMLTRFLVEAECTGIPLTLVLNKAELIDETTLLEWESRLRSWGYEVVLCSVNTERGLDKLKLILRDQTSVIFGPSGVGKSSLINALRGNKNVLGATEDDNWFKHVRLPFIVGSKWLEEQRVGEVSARNGLGKHTTRNVSLLPLSRGGYLADTPGFSQPSLMKVTAQSLAQHFPEVSAIESSLIVLFICIYYSNFQYELRCLTNLLSRSGKC</sequence>
<evidence type="ECO:0000313" key="7">
    <source>
        <dbReference type="Proteomes" id="UP001291926"/>
    </source>
</evidence>
<dbReference type="CDD" id="cd01854">
    <property type="entry name" value="YjeQ_EngC"/>
    <property type="match status" value="1"/>
</dbReference>
<evidence type="ECO:0000259" key="4">
    <source>
        <dbReference type="PROSITE" id="PS50936"/>
    </source>
</evidence>